<accession>A0A077LX13</accession>
<evidence type="ECO:0000256" key="1">
    <source>
        <dbReference type="SAM" id="MobiDB-lite"/>
    </source>
</evidence>
<organism evidence="2 3">
    <name type="scientific">Nostocoides japonicum T1-X7</name>
    <dbReference type="NCBI Taxonomy" id="1194083"/>
    <lineage>
        <taxon>Bacteria</taxon>
        <taxon>Bacillati</taxon>
        <taxon>Actinomycetota</taxon>
        <taxon>Actinomycetes</taxon>
        <taxon>Micrococcales</taxon>
        <taxon>Intrasporangiaceae</taxon>
        <taxon>Nostocoides</taxon>
    </lineage>
</organism>
<feature type="region of interest" description="Disordered" evidence="1">
    <location>
        <begin position="1"/>
        <end position="22"/>
    </location>
</feature>
<evidence type="ECO:0000313" key="2">
    <source>
        <dbReference type="EMBL" id="CCH78211.1"/>
    </source>
</evidence>
<gene>
    <name evidence="2" type="ORF">BN12_2620026</name>
</gene>
<dbReference type="Proteomes" id="UP000035721">
    <property type="component" value="Unassembled WGS sequence"/>
</dbReference>
<dbReference type="AlphaFoldDB" id="A0A077LX13"/>
<evidence type="ECO:0000313" key="3">
    <source>
        <dbReference type="Proteomes" id="UP000035721"/>
    </source>
</evidence>
<keyword evidence="3" id="KW-1185">Reference proteome</keyword>
<dbReference type="EMBL" id="CAJB01000182">
    <property type="protein sequence ID" value="CCH78211.1"/>
    <property type="molecule type" value="Genomic_DNA"/>
</dbReference>
<reference evidence="2 3" key="1">
    <citation type="journal article" date="2013" name="ISME J.">
        <title>A metabolic model for members of the genus Tetrasphaera involved in enhanced biological phosphorus removal.</title>
        <authorList>
            <person name="Kristiansen R."/>
            <person name="Nguyen H.T.T."/>
            <person name="Saunders A.M."/>
            <person name="Nielsen J.L."/>
            <person name="Wimmer R."/>
            <person name="Le V.Q."/>
            <person name="McIlroy S.J."/>
            <person name="Petrovski S."/>
            <person name="Seviour R.J."/>
            <person name="Calteau A."/>
            <person name="Nielsen K.L."/>
            <person name="Nielsen P.H."/>
        </authorList>
    </citation>
    <scope>NUCLEOTIDE SEQUENCE [LARGE SCALE GENOMIC DNA]</scope>
    <source>
        <strain evidence="2 3">T1-X7</strain>
    </source>
</reference>
<proteinExistence type="predicted"/>
<dbReference type="RefSeq" id="WP_048555181.1">
    <property type="nucleotide sequence ID" value="NZ_HF570958.1"/>
</dbReference>
<sequence>MSSALLNQLPTLSKYDPGESGEGSLDPLGLGALADRIADRLVPGMRARMSQPRFVTLSAVGAHACQPLGGLISSDGKTSFELAFEWLVVESLVQHPARDRLAGVPGSQKAQRARAAGERLSPANYLAGPRVFGFTGVYRPFSVDSRILDQNGLPGENAEGLLRAWEADQRLGGFQFGESGSLGANLRRNIEKSVRDSLTKGHSTAPLTGALVANVAKHLAPTEAGRHERGELRRLITSEQHPVRHELSRIMVAHLLRPDPWPTQRDLASVLLRHAAGSTTRAALRSATAYESCVTAIEYAFRRILQHGSSLQGGVFSVDQAAATPGIAELAPHVGNLVRRAVEATTELDEGLAMDVGSALGDVDRGFTAHEFVEALIARHQQVQAGKGKRMWIDEIKHGWWFVRSPYRRDWGVLDDEAWTHPMRIQTLLGFLARTA</sequence>
<dbReference type="STRING" id="1194083.BN12_2620026"/>
<name>A0A077LX13_9MICO</name>
<comment type="caution">
    <text evidence="2">The sequence shown here is derived from an EMBL/GenBank/DDBJ whole genome shotgun (WGS) entry which is preliminary data.</text>
</comment>
<dbReference type="OrthoDB" id="4485826at2"/>
<feature type="compositionally biased region" description="Polar residues" evidence="1">
    <location>
        <begin position="1"/>
        <end position="11"/>
    </location>
</feature>
<protein>
    <submittedName>
        <fullName evidence="2">Uncharacterized protein</fullName>
    </submittedName>
</protein>